<dbReference type="Proteomes" id="UP000007879">
    <property type="component" value="Unassembled WGS sequence"/>
</dbReference>
<dbReference type="InterPro" id="IPR016061">
    <property type="entry name" value="Pro-tRNA_ligase_II_C"/>
</dbReference>
<reference evidence="10" key="2">
    <citation type="submission" date="2017-05" db="UniProtKB">
        <authorList>
            <consortium name="EnsemblMetazoa"/>
        </authorList>
    </citation>
    <scope>IDENTIFICATION</scope>
</reference>
<dbReference type="InterPro" id="IPR036282">
    <property type="entry name" value="Glutathione-S-Trfase_C_sf"/>
</dbReference>
<dbReference type="Pfam" id="PF03129">
    <property type="entry name" value="HGTP_anticodon"/>
    <property type="match status" value="1"/>
</dbReference>
<keyword evidence="4" id="KW-0694">RNA-binding</keyword>
<evidence type="ECO:0000256" key="6">
    <source>
        <dbReference type="ARBA" id="ARBA00023146"/>
    </source>
</evidence>
<dbReference type="HAMAP" id="MF_01571">
    <property type="entry name" value="Pro_tRNA_synth_type3"/>
    <property type="match status" value="1"/>
</dbReference>
<name>A0A1X7V462_AMPQE</name>
<keyword evidence="11" id="KW-1185">Reference proteome</keyword>
<accession>A0A1X7V462</accession>
<dbReference type="GO" id="GO:0005524">
    <property type="term" value="F:ATP binding"/>
    <property type="evidence" value="ECO:0007669"/>
    <property type="project" value="UniProtKB-KW"/>
</dbReference>
<dbReference type="Pfam" id="PF00458">
    <property type="entry name" value="WHEP-TRS"/>
    <property type="match status" value="1"/>
</dbReference>
<dbReference type="SUPFAM" id="SSF52374">
    <property type="entry name" value="Nucleotidylyl transferase"/>
    <property type="match status" value="1"/>
</dbReference>
<dbReference type="InterPro" id="IPR033721">
    <property type="entry name" value="ProRS_core_arch_euk"/>
</dbReference>
<dbReference type="FunCoup" id="A0A1X7V462">
    <property type="interactions" value="720"/>
</dbReference>
<feature type="domain" description="WHEP-TRS" evidence="9">
    <location>
        <begin position="774"/>
        <end position="830"/>
    </location>
</feature>
<dbReference type="InterPro" id="IPR011035">
    <property type="entry name" value="Ribosomal_bL25/Gln-tRNA_synth"/>
</dbReference>
<dbReference type="FunFam" id="3.30.110.30:FF:000001">
    <property type="entry name" value="Bifunctional glutamate/proline--tRNA ligase"/>
    <property type="match status" value="1"/>
</dbReference>
<gene>
    <name evidence="10" type="primary">100636745</name>
</gene>
<reference evidence="11" key="1">
    <citation type="journal article" date="2010" name="Nature">
        <title>The Amphimedon queenslandica genome and the evolution of animal complexity.</title>
        <authorList>
            <person name="Srivastava M."/>
            <person name="Simakov O."/>
            <person name="Chapman J."/>
            <person name="Fahey B."/>
            <person name="Gauthier M.E."/>
            <person name="Mitros T."/>
            <person name="Richards G.S."/>
            <person name="Conaco C."/>
            <person name="Dacre M."/>
            <person name="Hellsten U."/>
            <person name="Larroux C."/>
            <person name="Putnam N.H."/>
            <person name="Stanke M."/>
            <person name="Adamska M."/>
            <person name="Darling A."/>
            <person name="Degnan S.M."/>
            <person name="Oakley T.H."/>
            <person name="Plachetzki D.C."/>
            <person name="Zhai Y."/>
            <person name="Adamski M."/>
            <person name="Calcino A."/>
            <person name="Cummins S.F."/>
            <person name="Goodstein D.M."/>
            <person name="Harris C."/>
            <person name="Jackson D.J."/>
            <person name="Leys S.P."/>
            <person name="Shu S."/>
            <person name="Woodcroft B.J."/>
            <person name="Vervoort M."/>
            <person name="Kosik K.S."/>
            <person name="Manning G."/>
            <person name="Degnan B.M."/>
            <person name="Rokhsar D.S."/>
        </authorList>
    </citation>
    <scope>NUCLEOTIDE SEQUENCE [LARGE SCALE GENOMIC DNA]</scope>
</reference>
<dbReference type="PROSITE" id="PS51185">
    <property type="entry name" value="WHEP_TRS_2"/>
    <property type="match status" value="1"/>
</dbReference>
<dbReference type="SUPFAM" id="SSF52954">
    <property type="entry name" value="Class II aaRS ABD-related"/>
    <property type="match status" value="1"/>
</dbReference>
<dbReference type="EnsemblMetazoa" id="Aqu2.1.34594_001">
    <property type="protein sequence ID" value="Aqu2.1.34594_001"/>
    <property type="gene ID" value="Aqu2.1.34594"/>
</dbReference>
<dbReference type="InterPro" id="IPR020058">
    <property type="entry name" value="Glu/Gln-tRNA-synth_Ib_cat-dom"/>
</dbReference>
<evidence type="ECO:0000259" key="8">
    <source>
        <dbReference type="PROSITE" id="PS50862"/>
    </source>
</evidence>
<dbReference type="Gene3D" id="3.30.930.10">
    <property type="entry name" value="Bira Bifunctional Protein, Domain 2"/>
    <property type="match status" value="1"/>
</dbReference>
<dbReference type="SUPFAM" id="SSF47060">
    <property type="entry name" value="S15/NS1 RNA-binding domain"/>
    <property type="match status" value="1"/>
</dbReference>
<sequence>MATSSRATLNVNSSPLSLIPLVTAELVKDTVNIDISIGQNISFTQEDGSTVSGALASARHLCRLAGKGCQLYGGNNLQKAEVDHWLEYSVRSMSASCDSKSVMSHLDTVLAPRVFLVGYSLSLADIAIFAALRGILGGDSPNGQNLNRWYQFLTENDAIKNVLATYSIQTIETTDGPGVVKGIQSDVGKFVELPGAAKGKVVTRFPPEASGYLHIGHAKAALLNQYYQLLFEGKFIMRFDDTNPEKEKVDFEKVILDDVAMLNIKPDIFSYTSDYFDKYLEYADTLIRDGKAYVDNTPGEVMKQERESRTPSKCRDRSVQDNLNMWEEMKAGSEAGLQCCLRAKIDYASDNGCMRDPVLYRCKLEPHPRTKTKYKVYPTYDFACPLVDSIEGVTHALRTTEYHDRDPQYFWILDALGLRKPYIYEYSRLNLQNTVLSKRKLTWFVNEGIVSGWDDPRFPTVRGVLRRGMTVEGLKLFIAAQGSSRAVTMMDWNKIWAFNRKVIDPISPRYTALTDTVPLLIPEVKDETSKMVPKHPKDPSVGEKEVWYSGEVLIERVDAETIKVGDVVTLINWGNVVITKINNDSSTGALQSVEAKLNLENQNYKNTAKLTWLAKTKSASFVPTVCVHFDHIITKPVLKPEDNFKDYVNYNSKVEMDAIGDPCLKDLKKGDIIQIQRKGFYICDEPHRPTSVHSFQSSPCILFLIPDGHSKTMNVPLVGGASDKPHPPQKNKADGPTEPEQPAKKKPIDPSPPTSTPAATASTTTGGATGGGATAEELLEKIKEQGETVRGLKSSKADKAEIDSAVGVLLKLKSDYKELTGEAPPGAAPSSGGKKKDKKQEKTTGTAATGGGGGGKKEGKKDKGSKGSGDSSKPAKDEQTASDAQGPKKETLLGVNAKKEESLSDWYSQVITKAEMIEYYDVSGCYILRPVAYSIWEKVKDFFDAEIKKLGVENCYFPMFVSGSALQKEKDHIADFAPEVAWVTKSGQSELAEPIAIRPTSETVMYPSYAKWVQSHRDLPLKLNQWCNVVRWEFKHPQPFLRTREFLWQEGHTAHATKAEAEKEVLDILTLYQRVYEELLAVPVIPGWKTEKEKFAGGDYTTTVEGFVAASGRGIQAATSHHLGQNFSKMFDIKFENPNQEEGDDHCFAYQNSWGITTRSIGIMVMVHGDNRGLILPPNVANIQVIVVPCGITATVDDTKRNELTKYCESLISSLTEAGIRAKGDFRYNYSPGWKFNNWELKGVPMRIEVGPREVTNKNIVIVPRDTTGVKEPCSISAATETVQKKLKEIQERLYAKAKAEMDEHIAVLDNWDEFCSSLDKKMIIMSPYCGEVSCEDQIKKMSTREEAIEPGAPAMGAKALCIPFKQPKELSSDAGCVRRGCDNKAKYYTLFGRSY</sequence>
<dbReference type="NCBIfam" id="TIGR00463">
    <property type="entry name" value="gltX_arch"/>
    <property type="match status" value="1"/>
</dbReference>
<dbReference type="SMART" id="SM00946">
    <property type="entry name" value="ProRS-C_1"/>
    <property type="match status" value="1"/>
</dbReference>
<feature type="compositionally biased region" description="Basic and acidic residues" evidence="7">
    <location>
        <begin position="886"/>
        <end position="895"/>
    </location>
</feature>
<dbReference type="HAMAP" id="MF_02076">
    <property type="entry name" value="Glu_tRNA_synth_type2"/>
    <property type="match status" value="1"/>
</dbReference>
<dbReference type="InterPro" id="IPR004499">
    <property type="entry name" value="Pro-tRNA-ligase_IIa_arc-type"/>
</dbReference>
<dbReference type="CDD" id="cd00807">
    <property type="entry name" value="GlnRS_core"/>
    <property type="match status" value="1"/>
</dbReference>
<evidence type="ECO:0000313" key="11">
    <source>
        <dbReference type="Proteomes" id="UP000007879"/>
    </source>
</evidence>
<dbReference type="Gene3D" id="2.40.240.10">
    <property type="entry name" value="Ribosomal Protein L25, Chain P"/>
    <property type="match status" value="1"/>
</dbReference>
<dbReference type="Gene3D" id="3.30.110.30">
    <property type="entry name" value="C-terminal domain of ProRS"/>
    <property type="match status" value="1"/>
</dbReference>
<feature type="region of interest" description="Disordered" evidence="7">
    <location>
        <begin position="714"/>
        <end position="772"/>
    </location>
</feature>
<dbReference type="OrthoDB" id="1350766at2759"/>
<keyword evidence="6" id="KW-0030">Aminoacyl-tRNA synthetase</keyword>
<dbReference type="SUPFAM" id="SSF55681">
    <property type="entry name" value="Class II aaRS and biotin synthetases"/>
    <property type="match status" value="1"/>
</dbReference>
<dbReference type="GO" id="GO:0005737">
    <property type="term" value="C:cytoplasm"/>
    <property type="evidence" value="ECO:0007669"/>
    <property type="project" value="InterPro"/>
</dbReference>
<dbReference type="GO" id="GO:0006433">
    <property type="term" value="P:prolyl-tRNA aminoacylation"/>
    <property type="evidence" value="ECO:0007669"/>
    <property type="project" value="InterPro"/>
</dbReference>
<dbReference type="FunFam" id="3.40.50.800:FF:000005">
    <property type="entry name" value="bifunctional glutamate/proline--tRNA ligase"/>
    <property type="match status" value="1"/>
</dbReference>
<dbReference type="Gene3D" id="3.40.50.800">
    <property type="entry name" value="Anticodon-binding domain"/>
    <property type="match status" value="1"/>
</dbReference>
<evidence type="ECO:0000256" key="4">
    <source>
        <dbReference type="ARBA" id="ARBA00022884"/>
    </source>
</evidence>
<dbReference type="InterPro" id="IPR001412">
    <property type="entry name" value="aa-tRNA-synth_I_CS"/>
</dbReference>
<dbReference type="InterPro" id="IPR017449">
    <property type="entry name" value="Pro-tRNA_synth_II"/>
</dbReference>
<dbReference type="PROSITE" id="PS00178">
    <property type="entry name" value="AA_TRNA_LIGASE_I"/>
    <property type="match status" value="1"/>
</dbReference>
<dbReference type="GO" id="GO:0017101">
    <property type="term" value="C:aminoacyl-tRNA synthetase multienzyme complex"/>
    <property type="evidence" value="ECO:0007669"/>
    <property type="project" value="TreeGrafter"/>
</dbReference>
<evidence type="ECO:0000256" key="3">
    <source>
        <dbReference type="ARBA" id="ARBA00022840"/>
    </source>
</evidence>
<dbReference type="SUPFAM" id="SSF47616">
    <property type="entry name" value="GST C-terminal domain-like"/>
    <property type="match status" value="1"/>
</dbReference>
<dbReference type="Gene3D" id="1.20.1050.130">
    <property type="match status" value="1"/>
</dbReference>
<dbReference type="CDD" id="cd00936">
    <property type="entry name" value="WEPRS_RNA"/>
    <property type="match status" value="1"/>
</dbReference>
<dbReference type="SMART" id="SM00991">
    <property type="entry name" value="WHEP-TRS"/>
    <property type="match status" value="1"/>
</dbReference>
<proteinExistence type="inferred from homology"/>
<dbReference type="GO" id="GO:0004818">
    <property type="term" value="F:glutamate-tRNA ligase activity"/>
    <property type="evidence" value="ECO:0007669"/>
    <property type="project" value="InterPro"/>
</dbReference>
<dbReference type="SUPFAM" id="SSF64586">
    <property type="entry name" value="C-terminal domain of ProRS"/>
    <property type="match status" value="1"/>
</dbReference>
<dbReference type="eggNOG" id="KOG4163">
    <property type="taxonomic scope" value="Eukaryota"/>
</dbReference>
<evidence type="ECO:0000256" key="2">
    <source>
        <dbReference type="ARBA" id="ARBA00022741"/>
    </source>
</evidence>
<dbReference type="EnsemblMetazoa" id="XM_019995229.1">
    <property type="protein sequence ID" value="XP_019850788.1"/>
    <property type="gene ID" value="LOC100636745"/>
</dbReference>
<keyword evidence="1" id="KW-0436">Ligase</keyword>
<evidence type="ECO:0000256" key="1">
    <source>
        <dbReference type="ARBA" id="ARBA00022598"/>
    </source>
</evidence>
<feature type="compositionally biased region" description="Low complexity" evidence="7">
    <location>
        <begin position="756"/>
        <end position="766"/>
    </location>
</feature>
<dbReference type="InterPro" id="IPR006195">
    <property type="entry name" value="aa-tRNA-synth_II"/>
</dbReference>
<dbReference type="eggNOG" id="KOG1147">
    <property type="taxonomic scope" value="Eukaryota"/>
</dbReference>
<organism evidence="10">
    <name type="scientific">Amphimedon queenslandica</name>
    <name type="common">Sponge</name>
    <dbReference type="NCBI Taxonomy" id="400682"/>
    <lineage>
        <taxon>Eukaryota</taxon>
        <taxon>Metazoa</taxon>
        <taxon>Porifera</taxon>
        <taxon>Demospongiae</taxon>
        <taxon>Heteroscleromorpha</taxon>
        <taxon>Haplosclerida</taxon>
        <taxon>Niphatidae</taxon>
        <taxon>Amphimedon</taxon>
    </lineage>
</organism>
<dbReference type="FunFam" id="3.40.50.620:FF:000070">
    <property type="entry name" value="Bifunctional glutamate/proline--tRNA ligase"/>
    <property type="match status" value="1"/>
</dbReference>
<dbReference type="Pfam" id="PF03950">
    <property type="entry name" value="tRNA-synt_1c_C"/>
    <property type="match status" value="1"/>
</dbReference>
<dbReference type="PROSITE" id="PS00762">
    <property type="entry name" value="WHEP_TRS_1"/>
    <property type="match status" value="1"/>
</dbReference>
<dbReference type="InterPro" id="IPR014729">
    <property type="entry name" value="Rossmann-like_a/b/a_fold"/>
</dbReference>
<dbReference type="KEGG" id="aqu:100636745"/>
<feature type="region of interest" description="Disordered" evidence="7">
    <location>
        <begin position="820"/>
        <end position="895"/>
    </location>
</feature>
<dbReference type="STRING" id="400682.A0A1X7V462"/>
<evidence type="ECO:0000256" key="7">
    <source>
        <dbReference type="SAM" id="MobiDB-lite"/>
    </source>
</evidence>
<dbReference type="InterPro" id="IPR036621">
    <property type="entry name" value="Anticodon-bd_dom_sf"/>
</dbReference>
<dbReference type="InterPro" id="IPR020059">
    <property type="entry name" value="Glu/Gln-tRNA-synth_Ib_codon-bd"/>
</dbReference>
<dbReference type="PRINTS" id="PR00987">
    <property type="entry name" value="TRNASYNTHGLU"/>
</dbReference>
<dbReference type="Pfam" id="PF00587">
    <property type="entry name" value="tRNA-synt_2b"/>
    <property type="match status" value="1"/>
</dbReference>
<dbReference type="InterPro" id="IPR004526">
    <property type="entry name" value="Glu-tRNA-synth_arc/euk"/>
</dbReference>
<dbReference type="InParanoid" id="A0A1X7V462"/>
<dbReference type="Pfam" id="PF20974">
    <property type="entry name" value="tRNA-synt_1c_C2"/>
    <property type="match status" value="1"/>
</dbReference>
<feature type="compositionally biased region" description="Basic and acidic residues" evidence="7">
    <location>
        <begin position="855"/>
        <end position="865"/>
    </location>
</feature>
<dbReference type="InterPro" id="IPR000738">
    <property type="entry name" value="WHEP-TRS_dom"/>
</dbReference>
<evidence type="ECO:0000259" key="9">
    <source>
        <dbReference type="PROSITE" id="PS51185"/>
    </source>
</evidence>
<evidence type="ECO:0000313" key="10">
    <source>
        <dbReference type="EnsemblMetazoa" id="Aqu2.1.34594_001"/>
    </source>
</evidence>
<keyword evidence="5" id="KW-0648">Protein biosynthesis</keyword>
<feature type="compositionally biased region" description="Low complexity" evidence="7">
    <location>
        <begin position="823"/>
        <end position="832"/>
    </location>
</feature>
<dbReference type="CDD" id="cd00778">
    <property type="entry name" value="ProRS_core_arch_euk"/>
    <property type="match status" value="1"/>
</dbReference>
<dbReference type="InterPro" id="IPR000924">
    <property type="entry name" value="Glu/Gln-tRNA-synth"/>
</dbReference>
<dbReference type="FunFam" id="3.30.930.10:FF:000007">
    <property type="entry name" value="Bifunctional glutamate/proline--tRNA ligase"/>
    <property type="match status" value="1"/>
</dbReference>
<dbReference type="InterPro" id="IPR020056">
    <property type="entry name" value="Rbsml_bL25/Gln-tRNA_synth_N"/>
</dbReference>
<protein>
    <submittedName>
        <fullName evidence="10">Uncharacterized protein</fullName>
    </submittedName>
</protein>
<keyword evidence="3" id="KW-0067">ATP-binding</keyword>
<dbReference type="SUPFAM" id="SSF50715">
    <property type="entry name" value="Ribosomal protein L25-like"/>
    <property type="match status" value="1"/>
</dbReference>
<dbReference type="InterPro" id="IPR009068">
    <property type="entry name" value="uS15_NS1_RNA-bd_sf"/>
</dbReference>
<dbReference type="Pfam" id="PF09180">
    <property type="entry name" value="ProRS-C_1"/>
    <property type="match status" value="1"/>
</dbReference>
<keyword evidence="2" id="KW-0547">Nucleotide-binding</keyword>
<dbReference type="Gene3D" id="3.40.50.620">
    <property type="entry name" value="HUPs"/>
    <property type="match status" value="1"/>
</dbReference>
<dbReference type="OMA" id="WDVSSTK"/>
<dbReference type="GO" id="GO:0004827">
    <property type="term" value="F:proline-tRNA ligase activity"/>
    <property type="evidence" value="ECO:0007669"/>
    <property type="project" value="InterPro"/>
</dbReference>
<evidence type="ECO:0000256" key="5">
    <source>
        <dbReference type="ARBA" id="ARBA00022917"/>
    </source>
</evidence>
<dbReference type="InterPro" id="IPR045864">
    <property type="entry name" value="aa-tRNA-synth_II/BPL/LPL"/>
</dbReference>
<feature type="domain" description="Aminoacyl-transfer RNA synthetases class-II family profile" evidence="8">
    <location>
        <begin position="939"/>
        <end position="1177"/>
    </location>
</feature>
<dbReference type="InterPro" id="IPR002314">
    <property type="entry name" value="aa-tRNA-synt_IIb"/>
</dbReference>
<dbReference type="GO" id="GO:0003723">
    <property type="term" value="F:RNA binding"/>
    <property type="evidence" value="ECO:0007669"/>
    <property type="project" value="UniProtKB-KW"/>
</dbReference>
<feature type="compositionally biased region" description="Basic and acidic residues" evidence="7">
    <location>
        <begin position="723"/>
        <end position="748"/>
    </location>
</feature>
<dbReference type="NCBIfam" id="TIGR00408">
    <property type="entry name" value="proS_fam_I"/>
    <property type="match status" value="1"/>
</dbReference>
<dbReference type="PROSITE" id="PS50862">
    <property type="entry name" value="AA_TRNA_LIGASE_II"/>
    <property type="match status" value="1"/>
</dbReference>
<dbReference type="InterPro" id="IPR049437">
    <property type="entry name" value="tRNA-synt_1c_C2"/>
</dbReference>
<dbReference type="GO" id="GO:0006424">
    <property type="term" value="P:glutamyl-tRNA aminoacylation"/>
    <property type="evidence" value="ECO:0007669"/>
    <property type="project" value="InterPro"/>
</dbReference>
<dbReference type="PANTHER" id="PTHR43382">
    <property type="entry name" value="PROLYL-TRNA SYNTHETASE"/>
    <property type="match status" value="1"/>
</dbReference>
<dbReference type="CDD" id="cd00862">
    <property type="entry name" value="ProRS_anticodon_zinc"/>
    <property type="match status" value="1"/>
</dbReference>
<dbReference type="PANTHER" id="PTHR43382:SF2">
    <property type="entry name" value="BIFUNCTIONAL GLUTAMATE_PROLINE--TRNA LIGASE"/>
    <property type="match status" value="1"/>
</dbReference>
<dbReference type="Gene3D" id="1.10.287.10">
    <property type="entry name" value="S15/NS1, RNA-binding"/>
    <property type="match status" value="1"/>
</dbReference>
<dbReference type="InterPro" id="IPR004154">
    <property type="entry name" value="Anticodon-bd"/>
</dbReference>
<dbReference type="Pfam" id="PF00749">
    <property type="entry name" value="tRNA-synt_1c"/>
    <property type="match status" value="1"/>
</dbReference>